<reference evidence="1 2" key="1">
    <citation type="submission" date="2015-02" db="EMBL/GenBank/DDBJ databases">
        <title>Pseudomonas helleri sp. nov. and Pseudomonas weihenstephanensis sp. nov., isolated from raw cows milk.</title>
        <authorList>
            <person name="von Neubeck M."/>
            <person name="Huptas C."/>
            <person name="Wenning M."/>
            <person name="Scherer S."/>
        </authorList>
    </citation>
    <scope>NUCLEOTIDE SEQUENCE [LARGE SCALE GENOMIC DNA]</scope>
    <source>
        <strain evidence="1 2">DSM 29166</strain>
    </source>
</reference>
<dbReference type="RefSeq" id="WP_048364663.1">
    <property type="nucleotide sequence ID" value="NZ_JYLF01000004.1"/>
</dbReference>
<sequence>MNVFCERGSRPQSVSRESLIVLANWFKRKGPCNKPGQSAYQILRERYPAGLFSEAELEALSGVWMN</sequence>
<evidence type="ECO:0000313" key="2">
    <source>
        <dbReference type="Proteomes" id="UP000036325"/>
    </source>
</evidence>
<dbReference type="AlphaFoldDB" id="A0A0J6IP04"/>
<dbReference type="EMBL" id="JYLF01000004">
    <property type="protein sequence ID" value="KMN13762.1"/>
    <property type="molecule type" value="Genomic_DNA"/>
</dbReference>
<name>A0A0J6IP04_9PSED</name>
<protein>
    <submittedName>
        <fullName evidence="1">Uncharacterized protein</fullName>
    </submittedName>
</protein>
<comment type="caution">
    <text evidence="1">The sequence shown here is derived from an EMBL/GenBank/DDBJ whole genome shotgun (WGS) entry which is preliminary data.</text>
</comment>
<evidence type="ECO:0000313" key="1">
    <source>
        <dbReference type="EMBL" id="KMN13762.1"/>
    </source>
</evidence>
<accession>A0A0J6IP04</accession>
<proteinExistence type="predicted"/>
<dbReference type="OrthoDB" id="7025092at2"/>
<dbReference type="Proteomes" id="UP000036325">
    <property type="component" value="Unassembled WGS sequence"/>
</dbReference>
<dbReference type="PATRIC" id="fig|1608994.3.peg.3200"/>
<organism evidence="1 2">
    <name type="scientific">Pseudomonas weihenstephanensis</name>
    <dbReference type="NCBI Taxonomy" id="1608994"/>
    <lineage>
        <taxon>Bacteria</taxon>
        <taxon>Pseudomonadati</taxon>
        <taxon>Pseudomonadota</taxon>
        <taxon>Gammaproteobacteria</taxon>
        <taxon>Pseudomonadales</taxon>
        <taxon>Pseudomonadaceae</taxon>
        <taxon>Pseudomonas</taxon>
    </lineage>
</organism>
<gene>
    <name evidence="1" type="ORF">TU86_12755</name>
</gene>